<keyword evidence="1" id="KW-1133">Transmembrane helix</keyword>
<evidence type="ECO:0000313" key="3">
    <source>
        <dbReference type="Proteomes" id="UP000178023"/>
    </source>
</evidence>
<feature type="transmembrane region" description="Helical" evidence="1">
    <location>
        <begin position="29"/>
        <end position="49"/>
    </location>
</feature>
<protein>
    <submittedName>
        <fullName evidence="2">Uncharacterized protein</fullName>
    </submittedName>
</protein>
<evidence type="ECO:0000313" key="2">
    <source>
        <dbReference type="EMBL" id="OGN08308.1"/>
    </source>
</evidence>
<comment type="caution">
    <text evidence="2">The sequence shown here is derived from an EMBL/GenBank/DDBJ whole genome shotgun (WGS) entry which is preliminary data.</text>
</comment>
<gene>
    <name evidence="2" type="ORF">A2750_00630</name>
</gene>
<sequence>MEPSSSSGSVLNSGKRWFLKTISLGKFRIPNYGFCIFLVVLVFGVYKVYSQYVFDYNKGLVAGISKKISPTPCPKGGKCPAYTLTPTPTPLPTGAASLDIALSPLAASGAYVKGTPNVNVVAFLLTAGTEDVHVNGVTLNGLAGPSNGSLGSNYASLASMLANLRLYDGSGTLIPALVTSNNLPTTGAVTFGNMDWVIPTGIPGTLLLKVDLSNNTPDANDTFSFDLESTANIAASTSTPGEIVNVSGADLNGSSTATVAITVSNGGLIAVSQGPASPAKSAVYWGQTNVPFSQFRFTGTNEAFYIEKLTIATLDRFEATGAAANAKTIYLTYRNIAGSILTVSQLLSGGASASFAWTAPVSGGTDTRPYIAQNSSLDASVAVDMRTAAEGASSGVNFSLDFSNTYNGSPANGFRAIGASSGQVINGSSPGITDVMGVNNQYVYRAFPKLDIIALQPPYNLVGSPTVFKFSVTAMGLSDSKVFFDNQALGSGSIRFEVIASGGYQSSAVSSSFTVYDDNGTVIDTITTRNDFKPLPHASLSLDFGHTGTGQDVEITGGQSKTFRIQFDNPGVHYGHIGNYFQLVLRDDENGLINWVDNFTGSITNRDSASVAGTLRNLPMNGPVFQRQTASIWGKLFGFIGKLF</sequence>
<name>A0A1F8F6R5_9BACT</name>
<proteinExistence type="predicted"/>
<organism evidence="2 3">
    <name type="scientific">Candidatus Yanofskybacteria bacterium RIFCSPHIGHO2_01_FULL_45_42</name>
    <dbReference type="NCBI Taxonomy" id="1802671"/>
    <lineage>
        <taxon>Bacteria</taxon>
        <taxon>Candidatus Yanofskyibacteriota</taxon>
    </lineage>
</organism>
<accession>A0A1F8F6R5</accession>
<dbReference type="EMBL" id="MGJL01000007">
    <property type="protein sequence ID" value="OGN08308.1"/>
    <property type="molecule type" value="Genomic_DNA"/>
</dbReference>
<dbReference type="AlphaFoldDB" id="A0A1F8F6R5"/>
<evidence type="ECO:0000256" key="1">
    <source>
        <dbReference type="SAM" id="Phobius"/>
    </source>
</evidence>
<reference evidence="2 3" key="1">
    <citation type="journal article" date="2016" name="Nat. Commun.">
        <title>Thousands of microbial genomes shed light on interconnected biogeochemical processes in an aquifer system.</title>
        <authorList>
            <person name="Anantharaman K."/>
            <person name="Brown C.T."/>
            <person name="Hug L.A."/>
            <person name="Sharon I."/>
            <person name="Castelle C.J."/>
            <person name="Probst A.J."/>
            <person name="Thomas B.C."/>
            <person name="Singh A."/>
            <person name="Wilkins M.J."/>
            <person name="Karaoz U."/>
            <person name="Brodie E.L."/>
            <person name="Williams K.H."/>
            <person name="Hubbard S.S."/>
            <person name="Banfield J.F."/>
        </authorList>
    </citation>
    <scope>NUCLEOTIDE SEQUENCE [LARGE SCALE GENOMIC DNA]</scope>
</reference>
<keyword evidence="1" id="KW-0812">Transmembrane</keyword>
<dbReference type="Proteomes" id="UP000178023">
    <property type="component" value="Unassembled WGS sequence"/>
</dbReference>
<keyword evidence="1" id="KW-0472">Membrane</keyword>